<dbReference type="Gene3D" id="1.20.1290.10">
    <property type="entry name" value="AhpD-like"/>
    <property type="match status" value="1"/>
</dbReference>
<evidence type="ECO:0000259" key="1">
    <source>
        <dbReference type="Pfam" id="PF02627"/>
    </source>
</evidence>
<name>A0A9W4XWQ4_9PLEO</name>
<dbReference type="PANTHER" id="PTHR34846:SF9">
    <property type="entry name" value="4-CARBOXYMUCONOLACTONE DECARBOXYLASE FAMILY PROTEIN (AFU_ORTHOLOGUE AFUA_1G03690)"/>
    <property type="match status" value="1"/>
</dbReference>
<dbReference type="EMBL" id="CAOQHR010000011">
    <property type="protein sequence ID" value="CAI6341241.1"/>
    <property type="molecule type" value="Genomic_DNA"/>
</dbReference>
<dbReference type="Proteomes" id="UP001152607">
    <property type="component" value="Unassembled WGS sequence"/>
</dbReference>
<dbReference type="AlphaFoldDB" id="A0A9W4XWQ4"/>
<dbReference type="InterPro" id="IPR003779">
    <property type="entry name" value="CMD-like"/>
</dbReference>
<dbReference type="OrthoDB" id="2135488at2759"/>
<accession>A0A9W4XWQ4</accession>
<feature type="domain" description="Carboxymuconolactone decarboxylase-like" evidence="1">
    <location>
        <begin position="44"/>
        <end position="106"/>
    </location>
</feature>
<comment type="caution">
    <text evidence="2">The sequence shown here is derived from an EMBL/GenBank/DDBJ whole genome shotgun (WGS) entry which is preliminary data.</text>
</comment>
<dbReference type="PANTHER" id="PTHR34846">
    <property type="entry name" value="4-CARBOXYMUCONOLACTONE DECARBOXYLASE FAMILY PROTEIN (AFU_ORTHOLOGUE AFUA_6G11590)"/>
    <property type="match status" value="1"/>
</dbReference>
<organism evidence="2 3">
    <name type="scientific">Periconia digitata</name>
    <dbReference type="NCBI Taxonomy" id="1303443"/>
    <lineage>
        <taxon>Eukaryota</taxon>
        <taxon>Fungi</taxon>
        <taxon>Dikarya</taxon>
        <taxon>Ascomycota</taxon>
        <taxon>Pezizomycotina</taxon>
        <taxon>Dothideomycetes</taxon>
        <taxon>Pleosporomycetidae</taxon>
        <taxon>Pleosporales</taxon>
        <taxon>Massarineae</taxon>
        <taxon>Periconiaceae</taxon>
        <taxon>Periconia</taxon>
    </lineage>
</organism>
<proteinExistence type="predicted"/>
<dbReference type="Pfam" id="PF02627">
    <property type="entry name" value="CMD"/>
    <property type="match status" value="1"/>
</dbReference>
<reference evidence="2" key="1">
    <citation type="submission" date="2023-01" db="EMBL/GenBank/DDBJ databases">
        <authorList>
            <person name="Van Ghelder C."/>
            <person name="Rancurel C."/>
        </authorList>
    </citation>
    <scope>NUCLEOTIDE SEQUENCE</scope>
    <source>
        <strain evidence="2">CNCM I-4278</strain>
    </source>
</reference>
<sequence length="194" mass="21283">MRLPYIPSDPQFPSPEDQAIVSRIQQRRGPNGLLELDRALLHSPPVADGWNSFLASIRTQTSLSISIRELAICRVAVLNRAWYEWDHHAPLLLAASGMTQAHVDAVRSLPPHYDRAGESDDVFDEPHRAVLAYVDAMTLDVTVAEEVFGRVKKAFGEKGSVEVTATVAAYNCVSRFLVALDVGEMNGKGKEASS</sequence>
<evidence type="ECO:0000313" key="3">
    <source>
        <dbReference type="Proteomes" id="UP001152607"/>
    </source>
</evidence>
<evidence type="ECO:0000313" key="2">
    <source>
        <dbReference type="EMBL" id="CAI6341241.1"/>
    </source>
</evidence>
<dbReference type="SUPFAM" id="SSF69118">
    <property type="entry name" value="AhpD-like"/>
    <property type="match status" value="1"/>
</dbReference>
<dbReference type="InterPro" id="IPR029032">
    <property type="entry name" value="AhpD-like"/>
</dbReference>
<dbReference type="GO" id="GO:0051920">
    <property type="term" value="F:peroxiredoxin activity"/>
    <property type="evidence" value="ECO:0007669"/>
    <property type="project" value="InterPro"/>
</dbReference>
<protein>
    <recommendedName>
        <fullName evidence="1">Carboxymuconolactone decarboxylase-like domain-containing protein</fullName>
    </recommendedName>
</protein>
<gene>
    <name evidence="2" type="ORF">PDIGIT_LOCUS14435</name>
</gene>
<keyword evidence="3" id="KW-1185">Reference proteome</keyword>